<evidence type="ECO:0000313" key="1">
    <source>
        <dbReference type="EMBL" id="TEB28864.1"/>
    </source>
</evidence>
<dbReference type="Proteomes" id="UP000298030">
    <property type="component" value="Unassembled WGS sequence"/>
</dbReference>
<proteinExistence type="predicted"/>
<protein>
    <submittedName>
        <fullName evidence="1">Uncharacterized protein</fullName>
    </submittedName>
</protein>
<gene>
    <name evidence="1" type="ORF">FA13DRAFT_1793705</name>
</gene>
<dbReference type="AlphaFoldDB" id="A0A4Y7T4J3"/>
<evidence type="ECO:0000313" key="2">
    <source>
        <dbReference type="Proteomes" id="UP000298030"/>
    </source>
</evidence>
<organism evidence="1 2">
    <name type="scientific">Coprinellus micaceus</name>
    <name type="common">Glistening ink-cap mushroom</name>
    <name type="synonym">Coprinus micaceus</name>
    <dbReference type="NCBI Taxonomy" id="71717"/>
    <lineage>
        <taxon>Eukaryota</taxon>
        <taxon>Fungi</taxon>
        <taxon>Dikarya</taxon>
        <taxon>Basidiomycota</taxon>
        <taxon>Agaricomycotina</taxon>
        <taxon>Agaricomycetes</taxon>
        <taxon>Agaricomycetidae</taxon>
        <taxon>Agaricales</taxon>
        <taxon>Agaricineae</taxon>
        <taxon>Psathyrellaceae</taxon>
        <taxon>Coprinellus</taxon>
    </lineage>
</organism>
<comment type="caution">
    <text evidence="1">The sequence shown here is derived from an EMBL/GenBank/DDBJ whole genome shotgun (WGS) entry which is preliminary data.</text>
</comment>
<name>A0A4Y7T4J3_COPMI</name>
<reference evidence="1 2" key="1">
    <citation type="journal article" date="2019" name="Nat. Ecol. Evol.">
        <title>Megaphylogeny resolves global patterns of mushroom evolution.</title>
        <authorList>
            <person name="Varga T."/>
            <person name="Krizsan K."/>
            <person name="Foldi C."/>
            <person name="Dima B."/>
            <person name="Sanchez-Garcia M."/>
            <person name="Sanchez-Ramirez S."/>
            <person name="Szollosi G.J."/>
            <person name="Szarkandi J.G."/>
            <person name="Papp V."/>
            <person name="Albert L."/>
            <person name="Andreopoulos W."/>
            <person name="Angelini C."/>
            <person name="Antonin V."/>
            <person name="Barry K.W."/>
            <person name="Bougher N.L."/>
            <person name="Buchanan P."/>
            <person name="Buyck B."/>
            <person name="Bense V."/>
            <person name="Catcheside P."/>
            <person name="Chovatia M."/>
            <person name="Cooper J."/>
            <person name="Damon W."/>
            <person name="Desjardin D."/>
            <person name="Finy P."/>
            <person name="Geml J."/>
            <person name="Haridas S."/>
            <person name="Hughes K."/>
            <person name="Justo A."/>
            <person name="Karasinski D."/>
            <person name="Kautmanova I."/>
            <person name="Kiss B."/>
            <person name="Kocsube S."/>
            <person name="Kotiranta H."/>
            <person name="LaButti K.M."/>
            <person name="Lechner B.E."/>
            <person name="Liimatainen K."/>
            <person name="Lipzen A."/>
            <person name="Lukacs Z."/>
            <person name="Mihaltcheva S."/>
            <person name="Morgado L.N."/>
            <person name="Niskanen T."/>
            <person name="Noordeloos M.E."/>
            <person name="Ohm R.A."/>
            <person name="Ortiz-Santana B."/>
            <person name="Ovrebo C."/>
            <person name="Racz N."/>
            <person name="Riley R."/>
            <person name="Savchenko A."/>
            <person name="Shiryaev A."/>
            <person name="Soop K."/>
            <person name="Spirin V."/>
            <person name="Szebenyi C."/>
            <person name="Tomsovsky M."/>
            <person name="Tulloss R.E."/>
            <person name="Uehling J."/>
            <person name="Grigoriev I.V."/>
            <person name="Vagvolgyi C."/>
            <person name="Papp T."/>
            <person name="Martin F.M."/>
            <person name="Miettinen O."/>
            <person name="Hibbett D.S."/>
            <person name="Nagy L.G."/>
        </authorList>
    </citation>
    <scope>NUCLEOTIDE SEQUENCE [LARGE SCALE GENOMIC DNA]</scope>
    <source>
        <strain evidence="1 2">FP101781</strain>
    </source>
</reference>
<accession>A0A4Y7T4J3</accession>
<sequence length="100" mass="10932">MTANVDAYNSSEFLTLVGQNFGVPWNLTTTVPMDPPLNPPVRIVPVSSTPLSSKATEKRLESFIEDFQIRATASLGGNGAATVQLKKLKEALKEERKKKD</sequence>
<dbReference type="OrthoDB" id="3017409at2759"/>
<keyword evidence="2" id="KW-1185">Reference proteome</keyword>
<dbReference type="EMBL" id="QPFP01000030">
    <property type="protein sequence ID" value="TEB28864.1"/>
    <property type="molecule type" value="Genomic_DNA"/>
</dbReference>